<dbReference type="Gene3D" id="3.40.50.620">
    <property type="entry name" value="HUPs"/>
    <property type="match status" value="1"/>
</dbReference>
<dbReference type="PANTHER" id="PTHR21294:SF8">
    <property type="entry name" value="ELECTRON TRANSFER FLAVOPROTEIN SUBUNIT BETA"/>
    <property type="match status" value="1"/>
</dbReference>
<name>A0A240UB05_9BURK</name>
<dbReference type="InterPro" id="IPR014729">
    <property type="entry name" value="Rossmann-like_a/b/a_fold"/>
</dbReference>
<dbReference type="Pfam" id="PF01012">
    <property type="entry name" value="ETF"/>
    <property type="match status" value="1"/>
</dbReference>
<dbReference type="Proteomes" id="UP000194440">
    <property type="component" value="Chromosome"/>
</dbReference>
<evidence type="ECO:0000313" key="5">
    <source>
        <dbReference type="EMBL" id="ART58667.1"/>
    </source>
</evidence>
<proteinExistence type="inferred from homology"/>
<evidence type="ECO:0000256" key="1">
    <source>
        <dbReference type="ARBA" id="ARBA00007557"/>
    </source>
</evidence>
<gene>
    <name evidence="5" type="ORF">CBP36_07190</name>
</gene>
<sequence length="346" mass="37068">MNTERGNRACRQGMGTQCQRHRPCCPYPLRRTSPVTVPGAGKGRAAAQQPLTAPDERNIRPGILGSRAICPQTSRRTHHSRIETMNVLVLLAGIADPKWPLPASLAATTLDTQRATYPLLSPFDEAALELALKLRDADASVQIRALVAASSAQDPLMRHVASFRLDQVCAFDTARWPAWNSAALASALSSWAQKLTPAPDLLLMGREFGDQDDGSLPSTLAQALAWPLSTLVLEATAESGSSVRLLRQQGAVQERVRKDLPAVAAVTNHARNRLRHPLLKNVMAAKKMVFELTDLPDGPPPPALRWAGTALASAPARTTACRMLDGDAAAQARALATLLLTSGETA</sequence>
<protein>
    <recommendedName>
        <fullName evidence="4">Electron transfer flavoprotein alpha/beta-subunit N-terminal domain-containing protein</fullName>
    </recommendedName>
</protein>
<dbReference type="PANTHER" id="PTHR21294">
    <property type="entry name" value="ELECTRON TRANSFER FLAVOPROTEIN BETA-SUBUNIT"/>
    <property type="match status" value="1"/>
</dbReference>
<dbReference type="KEGG" id="acis:CBP35_11745"/>
<feature type="domain" description="Electron transfer flavoprotein alpha/beta-subunit N-terminal" evidence="4">
    <location>
        <begin position="107"/>
        <end position="299"/>
    </location>
</feature>
<evidence type="ECO:0000256" key="2">
    <source>
        <dbReference type="ARBA" id="ARBA00022448"/>
    </source>
</evidence>
<evidence type="ECO:0000256" key="3">
    <source>
        <dbReference type="ARBA" id="ARBA00022982"/>
    </source>
</evidence>
<dbReference type="InterPro" id="IPR014730">
    <property type="entry name" value="ETF_a/b_N"/>
</dbReference>
<organism evidence="5 6">
    <name type="scientific">Acidovorax carolinensis</name>
    <dbReference type="NCBI Taxonomy" id="553814"/>
    <lineage>
        <taxon>Bacteria</taxon>
        <taxon>Pseudomonadati</taxon>
        <taxon>Pseudomonadota</taxon>
        <taxon>Betaproteobacteria</taxon>
        <taxon>Burkholderiales</taxon>
        <taxon>Comamonadaceae</taxon>
        <taxon>Acidovorax</taxon>
    </lineage>
</organism>
<accession>A0A240UB05</accession>
<dbReference type="SUPFAM" id="SSF52402">
    <property type="entry name" value="Adenine nucleotide alpha hydrolases-like"/>
    <property type="match status" value="1"/>
</dbReference>
<evidence type="ECO:0000313" key="6">
    <source>
        <dbReference type="Proteomes" id="UP000194440"/>
    </source>
</evidence>
<evidence type="ECO:0000259" key="4">
    <source>
        <dbReference type="SMART" id="SM00893"/>
    </source>
</evidence>
<dbReference type="GO" id="GO:0009055">
    <property type="term" value="F:electron transfer activity"/>
    <property type="evidence" value="ECO:0007669"/>
    <property type="project" value="InterPro"/>
</dbReference>
<comment type="similarity">
    <text evidence="1">Belongs to the ETF beta-subunit/FixA family.</text>
</comment>
<dbReference type="AlphaFoldDB" id="A0A240UB05"/>
<dbReference type="SMART" id="SM00893">
    <property type="entry name" value="ETF"/>
    <property type="match status" value="1"/>
</dbReference>
<keyword evidence="2" id="KW-0813">Transport</keyword>
<keyword evidence="3" id="KW-0249">Electron transport</keyword>
<keyword evidence="6" id="KW-1185">Reference proteome</keyword>
<dbReference type="KEGG" id="acip:CBP36_07190"/>
<dbReference type="InterPro" id="IPR012255">
    <property type="entry name" value="ETF_b"/>
</dbReference>
<reference evidence="5" key="1">
    <citation type="submission" date="2017-05" db="EMBL/GenBank/DDBJ databases">
        <title>Polyphasic characterization of four soil-derived phenanthrene-degrading Acidovorax strains and proposal of Acidovorax phenanthrenivorans sp. nov.</title>
        <authorList>
            <person name="Singleton D."/>
            <person name="Lee J."/>
            <person name="Dickey A.N."/>
            <person name="Stroud A."/>
            <person name="Scholl E.H."/>
            <person name="Wright F.A."/>
            <person name="Aitken M.D."/>
        </authorList>
    </citation>
    <scope>NUCLEOTIDE SEQUENCE</scope>
    <source>
        <strain evidence="5">P4</strain>
    </source>
</reference>
<dbReference type="EMBL" id="CP021366">
    <property type="protein sequence ID" value="ART58667.1"/>
    <property type="molecule type" value="Genomic_DNA"/>
</dbReference>